<evidence type="ECO:0000313" key="4">
    <source>
        <dbReference type="Proteomes" id="UP000447876"/>
    </source>
</evidence>
<dbReference type="AlphaFoldDB" id="A0A7X3CLY5"/>
<dbReference type="InterPro" id="IPR012042">
    <property type="entry name" value="NeuTTM/CthTTM-like"/>
</dbReference>
<dbReference type="Gene3D" id="2.40.320.10">
    <property type="entry name" value="Hypothetical Protein Pfu-838710-001"/>
    <property type="match status" value="1"/>
</dbReference>
<dbReference type="InterPro" id="IPR023577">
    <property type="entry name" value="CYTH_domain"/>
</dbReference>
<dbReference type="Proteomes" id="UP000447876">
    <property type="component" value="Unassembled WGS sequence"/>
</dbReference>
<dbReference type="OrthoDB" id="9805588at2"/>
<evidence type="ECO:0000256" key="1">
    <source>
        <dbReference type="PIRSR" id="PIRSR016487-1"/>
    </source>
</evidence>
<organism evidence="3 4">
    <name type="scientific">Paenibacillus woosongensis</name>
    <dbReference type="NCBI Taxonomy" id="307580"/>
    <lineage>
        <taxon>Bacteria</taxon>
        <taxon>Bacillati</taxon>
        <taxon>Bacillota</taxon>
        <taxon>Bacilli</taxon>
        <taxon>Bacillales</taxon>
        <taxon>Paenibacillaceae</taxon>
        <taxon>Paenibacillus</taxon>
    </lineage>
</organism>
<dbReference type="SUPFAM" id="SSF55154">
    <property type="entry name" value="CYTH-like phosphatases"/>
    <property type="match status" value="1"/>
</dbReference>
<dbReference type="PANTHER" id="PTHR40114">
    <property type="entry name" value="SLR0698 PROTEIN"/>
    <property type="match status" value="1"/>
</dbReference>
<evidence type="ECO:0000313" key="3">
    <source>
        <dbReference type="EMBL" id="MUG44249.1"/>
    </source>
</evidence>
<dbReference type="InterPro" id="IPR033469">
    <property type="entry name" value="CYTH-like_dom_sf"/>
</dbReference>
<dbReference type="PROSITE" id="PS51707">
    <property type="entry name" value="CYTH"/>
    <property type="match status" value="1"/>
</dbReference>
<feature type="active site" description="Proton acceptor" evidence="1">
    <location>
        <position position="36"/>
    </location>
</feature>
<proteinExistence type="predicted"/>
<comment type="caution">
    <text evidence="3">The sequence shown here is derived from an EMBL/GenBank/DDBJ whole genome shotgun (WGS) entry which is preliminary data.</text>
</comment>
<reference evidence="3 4" key="1">
    <citation type="submission" date="2019-11" db="EMBL/GenBank/DDBJ databases">
        <title>Draft genome sequences of five Paenibacillus species of dairy origin.</title>
        <authorList>
            <person name="Olajide A.M."/>
            <person name="Chen S."/>
            <person name="Lapointe G."/>
        </authorList>
    </citation>
    <scope>NUCLEOTIDE SEQUENCE [LARGE SCALE GENOMIC DNA]</scope>
    <source>
        <strain evidence="3 4">12CR55</strain>
    </source>
</reference>
<dbReference type="PIRSF" id="PIRSF016487">
    <property type="entry name" value="CYTH_UCP016487"/>
    <property type="match status" value="1"/>
</dbReference>
<gene>
    <name evidence="3" type="ORF">GNP95_04450</name>
</gene>
<dbReference type="SMART" id="SM01118">
    <property type="entry name" value="CYTH"/>
    <property type="match status" value="1"/>
</dbReference>
<feature type="domain" description="CYTH" evidence="2">
    <location>
        <begin position="2"/>
        <end position="164"/>
    </location>
</feature>
<dbReference type="EMBL" id="WNZW01000001">
    <property type="protein sequence ID" value="MUG44249.1"/>
    <property type="molecule type" value="Genomic_DNA"/>
</dbReference>
<accession>A0A7X3CLY5</accession>
<protein>
    <submittedName>
        <fullName evidence="3">CYTH domain-containing protein</fullName>
    </submittedName>
</protein>
<evidence type="ECO:0000259" key="2">
    <source>
        <dbReference type="PROSITE" id="PS51707"/>
    </source>
</evidence>
<sequence>MSFEIERKFLLQEIPQSLIEEGQLQLQSEHRIEQTYLALAGDQELRVRKIKDLATGEVTYTHTFKKGHGLLREEVEYEISEGIYEQITGIHQAVPLTKNRVTANWNGRIIEVDLYDQIDLMVLEVEFASEEEAIGFTPPDWFGPDISTNKEYSNKKVWKELQERSS</sequence>
<dbReference type="PANTHER" id="PTHR40114:SF1">
    <property type="entry name" value="SLR0698 PROTEIN"/>
    <property type="match status" value="1"/>
</dbReference>
<dbReference type="RefSeq" id="WP_155609648.1">
    <property type="nucleotide sequence ID" value="NZ_WNZW01000001.1"/>
</dbReference>
<name>A0A7X3CLY5_9BACL</name>
<dbReference type="Pfam" id="PF01928">
    <property type="entry name" value="CYTH"/>
    <property type="match status" value="1"/>
</dbReference>